<dbReference type="InterPro" id="IPR036388">
    <property type="entry name" value="WH-like_DNA-bd_sf"/>
</dbReference>
<keyword evidence="4" id="KW-0804">Transcription</keyword>
<dbReference type="EMBL" id="CP061169">
    <property type="protein sequence ID" value="QPZ37688.1"/>
    <property type="molecule type" value="Genomic_DNA"/>
</dbReference>
<dbReference type="Gene3D" id="1.10.10.10">
    <property type="entry name" value="Winged helix-like DNA-binding domain superfamily/Winged helix DNA-binding domain"/>
    <property type="match status" value="1"/>
</dbReference>
<feature type="domain" description="HTH lysR-type" evidence="5">
    <location>
        <begin position="7"/>
        <end position="65"/>
    </location>
</feature>
<dbReference type="Gene3D" id="3.40.190.10">
    <property type="entry name" value="Periplasmic binding protein-like II"/>
    <property type="match status" value="2"/>
</dbReference>
<dbReference type="SUPFAM" id="SSF53850">
    <property type="entry name" value="Periplasmic binding protein-like II"/>
    <property type="match status" value="1"/>
</dbReference>
<accession>A0ABX6YFW8</accession>
<keyword evidence="3" id="KW-0238">DNA-binding</keyword>
<evidence type="ECO:0000259" key="5">
    <source>
        <dbReference type="PROSITE" id="PS50931"/>
    </source>
</evidence>
<dbReference type="PANTHER" id="PTHR30346">
    <property type="entry name" value="TRANSCRIPTIONAL DUAL REGULATOR HCAR-RELATED"/>
    <property type="match status" value="1"/>
</dbReference>
<dbReference type="RefSeq" id="WP_166991094.1">
    <property type="nucleotide sequence ID" value="NZ_CP061169.1"/>
</dbReference>
<keyword evidence="2" id="KW-0805">Transcription regulation</keyword>
<dbReference type="PROSITE" id="PS50931">
    <property type="entry name" value="HTH_LYSR"/>
    <property type="match status" value="1"/>
</dbReference>
<organism evidence="6 7">
    <name type="scientific">Paramicrobacterium chengjingii</name>
    <dbReference type="NCBI Taxonomy" id="2769067"/>
    <lineage>
        <taxon>Bacteria</taxon>
        <taxon>Bacillati</taxon>
        <taxon>Actinomycetota</taxon>
        <taxon>Actinomycetes</taxon>
        <taxon>Micrococcales</taxon>
        <taxon>Microbacteriaceae</taxon>
        <taxon>Paramicrobacterium</taxon>
    </lineage>
</organism>
<dbReference type="Pfam" id="PF03466">
    <property type="entry name" value="LysR_substrate"/>
    <property type="match status" value="1"/>
</dbReference>
<dbReference type="SUPFAM" id="SSF46785">
    <property type="entry name" value="Winged helix' DNA-binding domain"/>
    <property type="match status" value="1"/>
</dbReference>
<comment type="similarity">
    <text evidence="1">Belongs to the LysR transcriptional regulatory family.</text>
</comment>
<dbReference type="InterPro" id="IPR036390">
    <property type="entry name" value="WH_DNA-bd_sf"/>
</dbReference>
<proteinExistence type="inferred from homology"/>
<evidence type="ECO:0000313" key="7">
    <source>
        <dbReference type="Proteomes" id="UP000662814"/>
    </source>
</evidence>
<sequence>MLEISSITLRQLDCLRAIVESGSVSEAARRMHLSPGGVSLAITELERQLDVQLTLRTRGRGVEITSAGRSVYERAVKVADEVRGIHQTAATLRGELTGPLRLGVFTTLSPWFLPQIVEHITQRFPAIDLQPVEDGSIELQAALLEGGLDATLIYENHLTSGVKGHRIAPVRLQLAVAPTHRLARRASVYLSELEDEDCALLASEPASAHVEEILRNAGMTPRVKWRSVNVETIRSLVARGLAYTIIMGRPYGDRTYEGLPITYRPIADEIAPNAVVFGVARGAHQSANVRELLSYCLKNFGTASHGGQHEMGRLA</sequence>
<evidence type="ECO:0000256" key="3">
    <source>
        <dbReference type="ARBA" id="ARBA00023125"/>
    </source>
</evidence>
<dbReference type="InterPro" id="IPR005119">
    <property type="entry name" value="LysR_subst-bd"/>
</dbReference>
<gene>
    <name evidence="6" type="ORF">HCR76_12770</name>
</gene>
<evidence type="ECO:0000313" key="6">
    <source>
        <dbReference type="EMBL" id="QPZ37688.1"/>
    </source>
</evidence>
<keyword evidence="7" id="KW-1185">Reference proteome</keyword>
<dbReference type="Pfam" id="PF00126">
    <property type="entry name" value="HTH_1"/>
    <property type="match status" value="1"/>
</dbReference>
<reference evidence="6 7" key="1">
    <citation type="submission" date="2020-12" db="EMBL/GenBank/DDBJ databases">
        <title>Microbacterium sp. HY060.</title>
        <authorList>
            <person name="Zhou J."/>
        </authorList>
    </citation>
    <scope>NUCLEOTIDE SEQUENCE [LARGE SCALE GENOMIC DNA]</scope>
    <source>
        <strain evidence="6 7">HY60</strain>
    </source>
</reference>
<name>A0ABX6YFW8_9MICO</name>
<evidence type="ECO:0000256" key="4">
    <source>
        <dbReference type="ARBA" id="ARBA00023163"/>
    </source>
</evidence>
<dbReference type="Proteomes" id="UP000662814">
    <property type="component" value="Chromosome"/>
</dbReference>
<dbReference type="InterPro" id="IPR000847">
    <property type="entry name" value="LysR_HTH_N"/>
</dbReference>
<evidence type="ECO:0000256" key="1">
    <source>
        <dbReference type="ARBA" id="ARBA00009437"/>
    </source>
</evidence>
<dbReference type="PANTHER" id="PTHR30346:SF0">
    <property type="entry name" value="HCA OPERON TRANSCRIPTIONAL ACTIVATOR HCAR"/>
    <property type="match status" value="1"/>
</dbReference>
<evidence type="ECO:0000256" key="2">
    <source>
        <dbReference type="ARBA" id="ARBA00023015"/>
    </source>
</evidence>
<protein>
    <submittedName>
        <fullName evidence="6">LysR family transcriptional regulator</fullName>
    </submittedName>
</protein>